<dbReference type="AlphaFoldDB" id="A0A963YX71"/>
<dbReference type="EMBL" id="JAESVB010000020">
    <property type="protein sequence ID" value="MCB8877970.1"/>
    <property type="molecule type" value="Genomic_DNA"/>
</dbReference>
<protein>
    <submittedName>
        <fullName evidence="2">PRC-barrel domain-containing protein</fullName>
    </submittedName>
</protein>
<evidence type="ECO:0000259" key="1">
    <source>
        <dbReference type="Pfam" id="PF05239"/>
    </source>
</evidence>
<dbReference type="Pfam" id="PF05239">
    <property type="entry name" value="PRC"/>
    <property type="match status" value="1"/>
</dbReference>
<name>A0A963YX71_9PROT</name>
<comment type="caution">
    <text evidence="2">The sequence shown here is derived from an EMBL/GenBank/DDBJ whole genome shotgun (WGS) entry which is preliminary data.</text>
</comment>
<dbReference type="InterPro" id="IPR027275">
    <property type="entry name" value="PRC-brl_dom"/>
</dbReference>
<accession>A0A963YX71</accession>
<reference evidence="2" key="1">
    <citation type="journal article" date="2021" name="Microorganisms">
        <title>Acidisoma silvae sp. nov. and Acidisomacellulosilytica sp. nov., Two Acidophilic Bacteria Isolated from Decaying Wood, Hydrolyzing Cellulose and Producing Poly-3-hydroxybutyrate.</title>
        <authorList>
            <person name="Mieszkin S."/>
            <person name="Pouder E."/>
            <person name="Uroz S."/>
            <person name="Simon-Colin C."/>
            <person name="Alain K."/>
        </authorList>
    </citation>
    <scope>NUCLEOTIDE SEQUENCE</scope>
    <source>
        <strain evidence="2">HW T2.11</strain>
    </source>
</reference>
<dbReference type="Gene3D" id="2.30.30.240">
    <property type="entry name" value="PRC-barrel domain"/>
    <property type="match status" value="1"/>
</dbReference>
<dbReference type="RefSeq" id="WP_227323614.1">
    <property type="nucleotide sequence ID" value="NZ_JAESVB010000020.1"/>
</dbReference>
<keyword evidence="3" id="KW-1185">Reference proteome</keyword>
<reference evidence="2" key="2">
    <citation type="submission" date="2021-01" db="EMBL/GenBank/DDBJ databases">
        <authorList>
            <person name="Mieszkin S."/>
            <person name="Pouder E."/>
            <person name="Alain K."/>
        </authorList>
    </citation>
    <scope>NUCLEOTIDE SEQUENCE</scope>
    <source>
        <strain evidence="2">HW T2.11</strain>
    </source>
</reference>
<gene>
    <name evidence="2" type="ORF">ASILVAE211_22465</name>
</gene>
<evidence type="ECO:0000313" key="3">
    <source>
        <dbReference type="Proteomes" id="UP000708298"/>
    </source>
</evidence>
<dbReference type="PANTHER" id="PTHR36505:SF1">
    <property type="entry name" value="BLR1072 PROTEIN"/>
    <property type="match status" value="1"/>
</dbReference>
<evidence type="ECO:0000313" key="2">
    <source>
        <dbReference type="EMBL" id="MCB8877970.1"/>
    </source>
</evidence>
<dbReference type="SUPFAM" id="SSF50346">
    <property type="entry name" value="PRC-barrel domain"/>
    <property type="match status" value="1"/>
</dbReference>
<proteinExistence type="predicted"/>
<feature type="domain" description="PRC-barrel" evidence="1">
    <location>
        <begin position="14"/>
        <end position="89"/>
    </location>
</feature>
<dbReference type="InterPro" id="IPR011033">
    <property type="entry name" value="PRC_barrel-like_sf"/>
</dbReference>
<dbReference type="Proteomes" id="UP000708298">
    <property type="component" value="Unassembled WGS sequence"/>
</dbReference>
<organism evidence="2 3">
    <name type="scientific">Acidisoma silvae</name>
    <dbReference type="NCBI Taxonomy" id="2802396"/>
    <lineage>
        <taxon>Bacteria</taxon>
        <taxon>Pseudomonadati</taxon>
        <taxon>Pseudomonadota</taxon>
        <taxon>Alphaproteobacteria</taxon>
        <taxon>Acetobacterales</taxon>
        <taxon>Acidocellaceae</taxon>
        <taxon>Acidisoma</taxon>
    </lineage>
</organism>
<sequence length="137" mass="14716">MATLDTESTSGRLIAASKVNGTTVYDNTGVKIGSVYDLMLDKVSGKPDYAVLSFGGIFGLGARYHPLPWGQLHYDTRLGGYVLNNGREQLEGAPSYAVDELSMWDETRSNDIDSYYGEPAYGPGEVGGAGLRSRNAI</sequence>
<dbReference type="PANTHER" id="PTHR36505">
    <property type="entry name" value="BLR1072 PROTEIN"/>
    <property type="match status" value="1"/>
</dbReference>